<proteinExistence type="predicted"/>
<dbReference type="FunFam" id="1.10.287.130:FF:000001">
    <property type="entry name" value="Two-component sensor histidine kinase"/>
    <property type="match status" value="1"/>
</dbReference>
<dbReference type="Pfam" id="PF02518">
    <property type="entry name" value="HATPase_c"/>
    <property type="match status" value="1"/>
</dbReference>
<comment type="catalytic activity">
    <reaction evidence="1">
        <text>ATP + protein L-histidine = ADP + protein N-phospho-L-histidine.</text>
        <dbReference type="EC" id="2.7.13.3"/>
    </reaction>
</comment>
<dbReference type="InterPro" id="IPR003594">
    <property type="entry name" value="HATPase_dom"/>
</dbReference>
<dbReference type="PROSITE" id="PS50885">
    <property type="entry name" value="HAMP"/>
    <property type="match status" value="1"/>
</dbReference>
<dbReference type="InterPro" id="IPR003660">
    <property type="entry name" value="HAMP_dom"/>
</dbReference>
<keyword evidence="5" id="KW-1003">Cell membrane</keyword>
<evidence type="ECO:0000259" key="14">
    <source>
        <dbReference type="PROSITE" id="PS50109"/>
    </source>
</evidence>
<dbReference type="InterPro" id="IPR003661">
    <property type="entry name" value="HisK_dim/P_dom"/>
</dbReference>
<dbReference type="InterPro" id="IPR050736">
    <property type="entry name" value="Sensor_HK_Regulatory"/>
</dbReference>
<keyword evidence="13" id="KW-0812">Transmembrane</keyword>
<evidence type="ECO:0000313" key="17">
    <source>
        <dbReference type="Proteomes" id="UP001139700"/>
    </source>
</evidence>
<keyword evidence="13" id="KW-1133">Transmembrane helix</keyword>
<dbReference type="InterPro" id="IPR004358">
    <property type="entry name" value="Sig_transdc_His_kin-like_C"/>
</dbReference>
<dbReference type="GO" id="GO:0005886">
    <property type="term" value="C:plasma membrane"/>
    <property type="evidence" value="ECO:0007669"/>
    <property type="project" value="UniProtKB-SubCell"/>
</dbReference>
<dbReference type="Gene3D" id="3.30.565.10">
    <property type="entry name" value="Histidine kinase-like ATPase, C-terminal domain"/>
    <property type="match status" value="1"/>
</dbReference>
<feature type="transmembrane region" description="Helical" evidence="13">
    <location>
        <begin position="12"/>
        <end position="33"/>
    </location>
</feature>
<dbReference type="FunFam" id="3.30.565.10:FF:000023">
    <property type="entry name" value="PAS domain-containing sensor histidine kinase"/>
    <property type="match status" value="1"/>
</dbReference>
<dbReference type="EMBL" id="JAJTTA010000003">
    <property type="protein sequence ID" value="MCF0042136.1"/>
    <property type="molecule type" value="Genomic_DNA"/>
</dbReference>
<comment type="caution">
    <text evidence="16">The sequence shown here is derived from an EMBL/GenBank/DDBJ whole genome shotgun (WGS) entry which is preliminary data.</text>
</comment>
<dbReference type="GO" id="GO:0005524">
    <property type="term" value="F:ATP binding"/>
    <property type="evidence" value="ECO:0007669"/>
    <property type="project" value="UniProtKB-KW"/>
</dbReference>
<name>A0A9X1PBD8_9BACT</name>
<dbReference type="PRINTS" id="PR00344">
    <property type="entry name" value="BCTRLSENSOR"/>
</dbReference>
<dbReference type="EC" id="2.7.13.3" evidence="4"/>
<dbReference type="GO" id="GO:0000155">
    <property type="term" value="F:phosphorelay sensor kinase activity"/>
    <property type="evidence" value="ECO:0007669"/>
    <property type="project" value="InterPro"/>
</dbReference>
<keyword evidence="11" id="KW-0902">Two-component regulatory system</keyword>
<evidence type="ECO:0000256" key="12">
    <source>
        <dbReference type="ARBA" id="ARBA00023136"/>
    </source>
</evidence>
<evidence type="ECO:0000256" key="13">
    <source>
        <dbReference type="SAM" id="Phobius"/>
    </source>
</evidence>
<evidence type="ECO:0000256" key="6">
    <source>
        <dbReference type="ARBA" id="ARBA00022553"/>
    </source>
</evidence>
<evidence type="ECO:0000256" key="10">
    <source>
        <dbReference type="ARBA" id="ARBA00022840"/>
    </source>
</evidence>
<evidence type="ECO:0000256" key="11">
    <source>
        <dbReference type="ARBA" id="ARBA00023012"/>
    </source>
</evidence>
<keyword evidence="9 16" id="KW-0418">Kinase</keyword>
<dbReference type="GO" id="GO:0045121">
    <property type="term" value="C:membrane raft"/>
    <property type="evidence" value="ECO:0007669"/>
    <property type="project" value="UniProtKB-SubCell"/>
</dbReference>
<protein>
    <recommendedName>
        <fullName evidence="4">histidine kinase</fullName>
        <ecNumber evidence="4">2.7.13.3</ecNumber>
    </recommendedName>
</protein>
<feature type="domain" description="HAMP" evidence="15">
    <location>
        <begin position="214"/>
        <end position="257"/>
    </location>
</feature>
<dbReference type="CDD" id="cd06225">
    <property type="entry name" value="HAMP"/>
    <property type="match status" value="1"/>
</dbReference>
<keyword evidence="8" id="KW-0547">Nucleotide-binding</keyword>
<gene>
    <name evidence="16" type="ORF">LXM24_18660</name>
</gene>
<evidence type="ECO:0000256" key="9">
    <source>
        <dbReference type="ARBA" id="ARBA00022777"/>
    </source>
</evidence>
<evidence type="ECO:0000256" key="3">
    <source>
        <dbReference type="ARBA" id="ARBA00004314"/>
    </source>
</evidence>
<feature type="domain" description="Histidine kinase" evidence="14">
    <location>
        <begin position="272"/>
        <end position="490"/>
    </location>
</feature>
<dbReference type="SUPFAM" id="SSF55874">
    <property type="entry name" value="ATPase domain of HSP90 chaperone/DNA topoisomerase II/histidine kinase"/>
    <property type="match status" value="1"/>
</dbReference>
<evidence type="ECO:0000256" key="5">
    <source>
        <dbReference type="ARBA" id="ARBA00022475"/>
    </source>
</evidence>
<dbReference type="PROSITE" id="PS50109">
    <property type="entry name" value="HIS_KIN"/>
    <property type="match status" value="1"/>
</dbReference>
<dbReference type="InterPro" id="IPR005467">
    <property type="entry name" value="His_kinase_dom"/>
</dbReference>
<dbReference type="SMART" id="SM00388">
    <property type="entry name" value="HisKA"/>
    <property type="match status" value="1"/>
</dbReference>
<dbReference type="Gene3D" id="1.10.287.130">
    <property type="match status" value="1"/>
</dbReference>
<keyword evidence="7" id="KW-0808">Transferase</keyword>
<evidence type="ECO:0000256" key="1">
    <source>
        <dbReference type="ARBA" id="ARBA00000085"/>
    </source>
</evidence>
<dbReference type="CDD" id="cd00082">
    <property type="entry name" value="HisKA"/>
    <property type="match status" value="1"/>
</dbReference>
<dbReference type="Pfam" id="PF00512">
    <property type="entry name" value="HisKA"/>
    <property type="match status" value="1"/>
</dbReference>
<dbReference type="InterPro" id="IPR036890">
    <property type="entry name" value="HATPase_C_sf"/>
</dbReference>
<comment type="subcellular location">
    <subcellularLocation>
        <location evidence="2">Cell membrane</location>
    </subcellularLocation>
    <subcellularLocation>
        <location evidence="3">Membrane raft</location>
        <topology evidence="3">Multi-pass membrane protein</topology>
    </subcellularLocation>
</comment>
<evidence type="ECO:0000256" key="4">
    <source>
        <dbReference type="ARBA" id="ARBA00012438"/>
    </source>
</evidence>
<organism evidence="16 17">
    <name type="scientific">Dyadobacter fanqingshengii</name>
    <dbReference type="NCBI Taxonomy" id="2906443"/>
    <lineage>
        <taxon>Bacteria</taxon>
        <taxon>Pseudomonadati</taxon>
        <taxon>Bacteroidota</taxon>
        <taxon>Cytophagia</taxon>
        <taxon>Cytophagales</taxon>
        <taxon>Spirosomataceae</taxon>
        <taxon>Dyadobacter</taxon>
    </lineage>
</organism>
<dbReference type="SMART" id="SM00387">
    <property type="entry name" value="HATPase_c"/>
    <property type="match status" value="1"/>
</dbReference>
<feature type="transmembrane region" description="Helical" evidence="13">
    <location>
        <begin position="184"/>
        <end position="207"/>
    </location>
</feature>
<evidence type="ECO:0000313" key="16">
    <source>
        <dbReference type="EMBL" id="MCF0042136.1"/>
    </source>
</evidence>
<keyword evidence="6" id="KW-0597">Phosphoprotein</keyword>
<dbReference type="Proteomes" id="UP001139700">
    <property type="component" value="Unassembled WGS sequence"/>
</dbReference>
<evidence type="ECO:0000259" key="15">
    <source>
        <dbReference type="PROSITE" id="PS50885"/>
    </source>
</evidence>
<keyword evidence="17" id="KW-1185">Reference proteome</keyword>
<dbReference type="SUPFAM" id="SSF47384">
    <property type="entry name" value="Homodimeric domain of signal transducing histidine kinase"/>
    <property type="match status" value="1"/>
</dbReference>
<dbReference type="AlphaFoldDB" id="A0A9X1PBD8"/>
<evidence type="ECO:0000256" key="8">
    <source>
        <dbReference type="ARBA" id="ARBA00022741"/>
    </source>
</evidence>
<dbReference type="RefSeq" id="WP_234615004.1">
    <property type="nucleotide sequence ID" value="NZ_CP098806.1"/>
</dbReference>
<reference evidence="16" key="1">
    <citation type="submission" date="2021-12" db="EMBL/GenBank/DDBJ databases">
        <title>Novel species in genus Dyadobacter.</title>
        <authorList>
            <person name="Ma C."/>
        </authorList>
    </citation>
    <scope>NUCLEOTIDE SEQUENCE</scope>
    <source>
        <strain evidence="16">CY399</strain>
    </source>
</reference>
<keyword evidence="10" id="KW-0067">ATP-binding</keyword>
<dbReference type="InterPro" id="IPR036097">
    <property type="entry name" value="HisK_dim/P_sf"/>
</dbReference>
<accession>A0A9X1PBD8</accession>
<dbReference type="Gene3D" id="6.10.340.10">
    <property type="match status" value="1"/>
</dbReference>
<keyword evidence="12 13" id="KW-0472">Membrane</keyword>
<sequence length="500" mass="54989">MSVKTIRGNLLFWKISGVFASLLLVLALVFVLIGSRFSKSYYMAAHQQLYGDIAGHLASFTQPIKNGKPDTTVTHDIIHATMVANPSVEVYLLDTLGKITDYVVPQATVQMNKVDMAKVREWLAADSSKRPLGDNPKHPDEASIFSVAPVFENGKVAGYVYAVLASEKQKEILGSLNDDLYFRLAVYIFFAALLGAFVVGVVTFFLITDSICSIAGVVKTFKDGDYSARIRGYAKGNLGVLTSTFNDMADVIVDNIEKITAADRFRQELIANVSHDLRTPLSIMQGYVETLMIKGDSLSHAETERYLSIVHEGTKRLSGLVDQLFQYSKLEANVVTPQKELFPIGELVSDILSAYQLKATERSIRLTLEAPTVLPTVFADIALTERIFQNLLDNAFKFTPDGGQISVGLLELGNGVRVRVTDTGVGIAKEYQEQIFERYKQADLHIASSKGIGLGLAIVRKILELHQSSIEVLSEPGKGAIFEFFLQSGFYPVVVPNSNK</sequence>
<dbReference type="PANTHER" id="PTHR43711:SF31">
    <property type="entry name" value="HISTIDINE KINASE"/>
    <property type="match status" value="1"/>
</dbReference>
<evidence type="ECO:0000256" key="7">
    <source>
        <dbReference type="ARBA" id="ARBA00022679"/>
    </source>
</evidence>
<dbReference type="PANTHER" id="PTHR43711">
    <property type="entry name" value="TWO-COMPONENT HISTIDINE KINASE"/>
    <property type="match status" value="1"/>
</dbReference>
<evidence type="ECO:0000256" key="2">
    <source>
        <dbReference type="ARBA" id="ARBA00004236"/>
    </source>
</evidence>